<dbReference type="InterPro" id="IPR002350">
    <property type="entry name" value="Kazal_dom"/>
</dbReference>
<proteinExistence type="inferred from homology"/>
<feature type="transmembrane region" description="Helical" evidence="8">
    <location>
        <begin position="365"/>
        <end position="384"/>
    </location>
</feature>
<dbReference type="RefSeq" id="XP_022106230.1">
    <property type="nucleotide sequence ID" value="XM_022250538.1"/>
</dbReference>
<organism evidence="10 11">
    <name type="scientific">Acanthaster planci</name>
    <name type="common">Crown-of-thorns starfish</name>
    <dbReference type="NCBI Taxonomy" id="133434"/>
    <lineage>
        <taxon>Eukaryota</taxon>
        <taxon>Metazoa</taxon>
        <taxon>Echinodermata</taxon>
        <taxon>Eleutherozoa</taxon>
        <taxon>Asterozoa</taxon>
        <taxon>Asteroidea</taxon>
        <taxon>Valvatacea</taxon>
        <taxon>Valvatida</taxon>
        <taxon>Acanthasteridae</taxon>
        <taxon>Acanthaster</taxon>
    </lineage>
</organism>
<comment type="subcellular location">
    <subcellularLocation>
        <location evidence="1 8">Cell membrane</location>
        <topology evidence="1 8">Multi-pass membrane protein</topology>
    </subcellularLocation>
</comment>
<evidence type="ECO:0000313" key="11">
    <source>
        <dbReference type="RefSeq" id="XP_022106230.1"/>
    </source>
</evidence>
<protein>
    <recommendedName>
        <fullName evidence="8">Solute carrier organic anion transporter family member</fullName>
    </recommendedName>
</protein>
<dbReference type="PANTHER" id="PTHR11388:SF142">
    <property type="entry name" value="SOLUTE CARRIER ORGANIC ANION TRANSPORTER FAMILY MEMBER 5A1"/>
    <property type="match status" value="1"/>
</dbReference>
<dbReference type="NCBIfam" id="TIGR00805">
    <property type="entry name" value="oat"/>
    <property type="match status" value="1"/>
</dbReference>
<dbReference type="InterPro" id="IPR004156">
    <property type="entry name" value="OATP"/>
</dbReference>
<dbReference type="OMA" id="STIFECD"/>
<reference evidence="11" key="1">
    <citation type="submission" date="2025-08" db="UniProtKB">
        <authorList>
            <consortium name="RefSeq"/>
        </authorList>
    </citation>
    <scope>IDENTIFICATION</scope>
</reference>
<evidence type="ECO:0000256" key="4">
    <source>
        <dbReference type="ARBA" id="ARBA00022692"/>
    </source>
</evidence>
<accession>A0A8B7ZMV8</accession>
<feature type="transmembrane region" description="Helical" evidence="8">
    <location>
        <begin position="227"/>
        <end position="248"/>
    </location>
</feature>
<keyword evidence="8" id="KW-0813">Transport</keyword>
<keyword evidence="10" id="KW-1185">Reference proteome</keyword>
<evidence type="ECO:0000256" key="8">
    <source>
        <dbReference type="RuleBase" id="RU362056"/>
    </source>
</evidence>
<feature type="transmembrane region" description="Helical" evidence="8">
    <location>
        <begin position="572"/>
        <end position="595"/>
    </location>
</feature>
<keyword evidence="8" id="KW-0406">Ion transport</keyword>
<dbReference type="SUPFAM" id="SSF100895">
    <property type="entry name" value="Kazal-type serine protease inhibitors"/>
    <property type="match status" value="1"/>
</dbReference>
<feature type="transmembrane region" description="Helical" evidence="8">
    <location>
        <begin position="331"/>
        <end position="353"/>
    </location>
</feature>
<keyword evidence="7" id="KW-1015">Disulfide bond</keyword>
<dbReference type="GO" id="GO:0006811">
    <property type="term" value="P:monoatomic ion transport"/>
    <property type="evidence" value="ECO:0007669"/>
    <property type="project" value="UniProtKB-KW"/>
</dbReference>
<comment type="similarity">
    <text evidence="2 8">Belongs to the organo anion transporter (TC 2.A.60) family.</text>
</comment>
<feature type="transmembrane region" description="Helical" evidence="8">
    <location>
        <begin position="292"/>
        <end position="319"/>
    </location>
</feature>
<feature type="transmembrane region" description="Helical" evidence="8">
    <location>
        <begin position="184"/>
        <end position="207"/>
    </location>
</feature>
<dbReference type="AlphaFoldDB" id="A0A8B7ZMV8"/>
<feature type="domain" description="Kazal-like" evidence="9">
    <location>
        <begin position="399"/>
        <end position="449"/>
    </location>
</feature>
<sequence>MGLNFFNRPWAFGMVFALFTCFQATIGLYIAGVLTTLERQYRITTSVAGLVLSTSDFASLVSIALVSYVGDTWHRPRIVGVFGILTAVGGFLSGVPHFLYPAYREEDTLLPSGNGTSSTIFECDPTREEETCSADDINQSGSRLHEMWALLLGQALMGFAYGPLFPIALTYIDDQVKGTTTPYYIAAILTAGTSATLVGFGEGFLFLSLFVDWPEQFDGTKEWLGAWWMGFILNGIIIFFISIPFFFFPKEMDVEIDEDEIPKEKLALEGEGKTQISFKEFLRTSKRLATNFVFMALLIGSIFDLAIGASFGFFLAKFLEIQFNIPAAQSSLFVGIIITPGAFFGNMAGGFLVKKLKLDSKGCGKVVMVMGVIVSCCIPVVYFLSCPEPTYAGYIDGKISTSNLCNEGCTCSGGRYEPVCGYDGQVYATPCFAGCTGKQENVTDDPTVNVTVYTGCACSSANATEEYARQAEAGSCEKTCNMVYYAAIFLFCCVIFGTPAKNPLLMMTMRSVGADKTYALGVQTLFGRALGFLPAPLYFGAAIEGACILDRIECGVAGDCLIYNAQLFRITFLGIFFGLKIASLLCYGAATVAVFRIDSKEKNEAQYEEGLKNGEMRKGIEGKYNKAYEADTEAGTQTDLTSL</sequence>
<dbReference type="InterPro" id="IPR036259">
    <property type="entry name" value="MFS_trans_sf"/>
</dbReference>
<feature type="transmembrane region" description="Helical" evidence="8">
    <location>
        <begin position="43"/>
        <end position="66"/>
    </location>
</feature>
<name>A0A8B7ZMV8_ACAPL</name>
<evidence type="ECO:0000256" key="7">
    <source>
        <dbReference type="ARBA" id="ARBA00023157"/>
    </source>
</evidence>
<dbReference type="GeneID" id="110987637"/>
<keyword evidence="6 8" id="KW-0472">Membrane</keyword>
<dbReference type="GO" id="GO:0016323">
    <property type="term" value="C:basolateral plasma membrane"/>
    <property type="evidence" value="ECO:0007669"/>
    <property type="project" value="TreeGrafter"/>
</dbReference>
<dbReference type="InterPro" id="IPR036058">
    <property type="entry name" value="Kazal_dom_sf"/>
</dbReference>
<dbReference type="Pfam" id="PF03137">
    <property type="entry name" value="OATP"/>
    <property type="match status" value="1"/>
</dbReference>
<dbReference type="Gene3D" id="1.20.1250.20">
    <property type="entry name" value="MFS general substrate transporter like domains"/>
    <property type="match status" value="1"/>
</dbReference>
<keyword evidence="5 8" id="KW-1133">Transmembrane helix</keyword>
<evidence type="ECO:0000256" key="6">
    <source>
        <dbReference type="ARBA" id="ARBA00023136"/>
    </source>
</evidence>
<evidence type="ECO:0000256" key="5">
    <source>
        <dbReference type="ARBA" id="ARBA00022989"/>
    </source>
</evidence>
<evidence type="ECO:0000313" key="10">
    <source>
        <dbReference type="Proteomes" id="UP000694845"/>
    </source>
</evidence>
<feature type="transmembrane region" description="Helical" evidence="8">
    <location>
        <begin position="148"/>
        <end position="172"/>
    </location>
</feature>
<gene>
    <name evidence="11" type="primary">LOC110987637</name>
</gene>
<dbReference type="Proteomes" id="UP000694845">
    <property type="component" value="Unplaced"/>
</dbReference>
<feature type="transmembrane region" description="Helical" evidence="8">
    <location>
        <begin position="482"/>
        <end position="500"/>
    </location>
</feature>
<feature type="transmembrane region" description="Helical" evidence="8">
    <location>
        <begin position="78"/>
        <end position="100"/>
    </location>
</feature>
<evidence type="ECO:0000256" key="1">
    <source>
        <dbReference type="ARBA" id="ARBA00004651"/>
    </source>
</evidence>
<evidence type="ECO:0000256" key="3">
    <source>
        <dbReference type="ARBA" id="ARBA00022475"/>
    </source>
</evidence>
<keyword evidence="4 8" id="KW-0812">Transmembrane</keyword>
<dbReference type="PROSITE" id="PS51465">
    <property type="entry name" value="KAZAL_2"/>
    <property type="match status" value="1"/>
</dbReference>
<evidence type="ECO:0000259" key="9">
    <source>
        <dbReference type="PROSITE" id="PS51465"/>
    </source>
</evidence>
<dbReference type="OrthoDB" id="5062115at2759"/>
<dbReference type="PANTHER" id="PTHR11388">
    <property type="entry name" value="ORGANIC ANION TRANSPORTER"/>
    <property type="match status" value="1"/>
</dbReference>
<feature type="transmembrane region" description="Helical" evidence="8">
    <location>
        <begin position="12"/>
        <end position="31"/>
    </location>
</feature>
<dbReference type="KEGG" id="aplc:110987637"/>
<dbReference type="CDD" id="cd17336">
    <property type="entry name" value="MFS_SLCO_OATP"/>
    <property type="match status" value="1"/>
</dbReference>
<dbReference type="GO" id="GO:0043252">
    <property type="term" value="P:sodium-independent organic anion transport"/>
    <property type="evidence" value="ECO:0007669"/>
    <property type="project" value="TreeGrafter"/>
</dbReference>
<comment type="caution">
    <text evidence="8">Lacks conserved residue(s) required for the propagation of feature annotation.</text>
</comment>
<keyword evidence="3" id="KW-1003">Cell membrane</keyword>
<evidence type="ECO:0000256" key="2">
    <source>
        <dbReference type="ARBA" id="ARBA00009657"/>
    </source>
</evidence>
<dbReference type="Pfam" id="PF07648">
    <property type="entry name" value="Kazal_2"/>
    <property type="match status" value="1"/>
</dbReference>
<dbReference type="SUPFAM" id="SSF103473">
    <property type="entry name" value="MFS general substrate transporter"/>
    <property type="match status" value="1"/>
</dbReference>
<dbReference type="GO" id="GO:0015347">
    <property type="term" value="F:sodium-independent organic anion transmembrane transporter activity"/>
    <property type="evidence" value="ECO:0007669"/>
    <property type="project" value="TreeGrafter"/>
</dbReference>